<comment type="caution">
    <text evidence="9">The sequence shown here is derived from an EMBL/GenBank/DDBJ whole genome shotgun (WGS) entry which is preliminary data.</text>
</comment>
<keyword evidence="2" id="KW-0808">Transferase</keyword>
<keyword evidence="3 7" id="KW-0133">Cell shape</keyword>
<dbReference type="GO" id="GO:0008360">
    <property type="term" value="P:regulation of cell shape"/>
    <property type="evidence" value="ECO:0007669"/>
    <property type="project" value="UniProtKB-UniRule"/>
</dbReference>
<dbReference type="PROSITE" id="PS51257">
    <property type="entry name" value="PROKAR_LIPOPROTEIN"/>
    <property type="match status" value="1"/>
</dbReference>
<dbReference type="AlphaFoldDB" id="A0A9W6PWN4"/>
<dbReference type="InterPro" id="IPR038063">
    <property type="entry name" value="Transpep_catalytic_dom"/>
</dbReference>
<dbReference type="Gene3D" id="2.40.440.10">
    <property type="entry name" value="L,D-transpeptidase catalytic domain-like"/>
    <property type="match status" value="1"/>
</dbReference>
<feature type="domain" description="L,D-TPase catalytic" evidence="8">
    <location>
        <begin position="248"/>
        <end position="374"/>
    </location>
</feature>
<dbReference type="InterPro" id="IPR041280">
    <property type="entry name" value="Big_10"/>
</dbReference>
<dbReference type="Proteomes" id="UP001165124">
    <property type="component" value="Unassembled WGS sequence"/>
</dbReference>
<dbReference type="CDD" id="cd16913">
    <property type="entry name" value="YkuD_like"/>
    <property type="match status" value="1"/>
</dbReference>
<evidence type="ECO:0000313" key="10">
    <source>
        <dbReference type="Proteomes" id="UP001165124"/>
    </source>
</evidence>
<organism evidence="9 10">
    <name type="scientific">Actinomadura rubrobrunea</name>
    <dbReference type="NCBI Taxonomy" id="115335"/>
    <lineage>
        <taxon>Bacteria</taxon>
        <taxon>Bacillati</taxon>
        <taxon>Actinomycetota</taxon>
        <taxon>Actinomycetes</taxon>
        <taxon>Streptosporangiales</taxon>
        <taxon>Thermomonosporaceae</taxon>
        <taxon>Actinomadura</taxon>
    </lineage>
</organism>
<comment type="pathway">
    <text evidence="1 7">Cell wall biogenesis; peptidoglycan biosynthesis.</text>
</comment>
<evidence type="ECO:0000256" key="5">
    <source>
        <dbReference type="ARBA" id="ARBA00023315"/>
    </source>
</evidence>
<evidence type="ECO:0000256" key="1">
    <source>
        <dbReference type="ARBA" id="ARBA00004752"/>
    </source>
</evidence>
<dbReference type="Pfam" id="PF17964">
    <property type="entry name" value="Big_10"/>
    <property type="match status" value="1"/>
</dbReference>
<dbReference type="EMBL" id="BSRZ01000005">
    <property type="protein sequence ID" value="GLW64356.1"/>
    <property type="molecule type" value="Genomic_DNA"/>
</dbReference>
<evidence type="ECO:0000259" key="8">
    <source>
        <dbReference type="PROSITE" id="PS52029"/>
    </source>
</evidence>
<evidence type="ECO:0000256" key="3">
    <source>
        <dbReference type="ARBA" id="ARBA00022960"/>
    </source>
</evidence>
<accession>A0A9W6PWN4</accession>
<dbReference type="GO" id="GO:0071972">
    <property type="term" value="F:peptidoglycan L,D-transpeptidase activity"/>
    <property type="evidence" value="ECO:0007669"/>
    <property type="project" value="TreeGrafter"/>
</dbReference>
<sequence>MAPLRTRGIVDRRWAAGIVLLAGTLGLTACSSETHKTTTAGGDTTVPAAKVTTYPKNGAEKARPDRGVVVKADGGTLQSVSVTANGRPVEGAFNAQRTEWRSKWALRPGTTYTVTSTAKNSIGTVSRSTSTFRTLKPTAAQTATASLDWILESNRGKTYGVGLPIIVDFNRPVANKKAVERALEVTAEKPVEGAWRWIGDQRVVYRTKTYWPAHQTVKLNAHLAGVRVAKGVYATKDLNRTFRIGAARITKINLKRHRMAVYVDGKKARSVPVSGGNGTTREYTTTSGVHLTMEKGNPVRMTAPGRKKGDPGYYDLLVNYAVRISNTGEYLHQSMGEEYCLGRANCSHGCVRQPRSDAIWFYKTVQPGDVVVITGTKRKLEWNNGWSFWQLPFQTWKKGSALS</sequence>
<dbReference type="Gene3D" id="2.60.40.3710">
    <property type="match status" value="1"/>
</dbReference>
<dbReference type="Gene3D" id="2.60.40.3780">
    <property type="match status" value="1"/>
</dbReference>
<keyword evidence="5" id="KW-0012">Acyltransferase</keyword>
<keyword evidence="4 7" id="KW-0573">Peptidoglycan synthesis</keyword>
<gene>
    <name evidence="9" type="ORF">Arub01_26000</name>
</gene>
<reference evidence="9" key="1">
    <citation type="submission" date="2023-02" db="EMBL/GenBank/DDBJ databases">
        <title>Actinomadura rubrobrunea NBRC 14622.</title>
        <authorList>
            <person name="Ichikawa N."/>
            <person name="Sato H."/>
            <person name="Tonouchi N."/>
        </authorList>
    </citation>
    <scope>NUCLEOTIDE SEQUENCE</scope>
    <source>
        <strain evidence="9">NBRC 14622</strain>
    </source>
</reference>
<dbReference type="GO" id="GO:0005576">
    <property type="term" value="C:extracellular region"/>
    <property type="evidence" value="ECO:0007669"/>
    <property type="project" value="TreeGrafter"/>
</dbReference>
<feature type="active site" description="Proton donor/acceptor" evidence="7">
    <location>
        <position position="332"/>
    </location>
</feature>
<evidence type="ECO:0000256" key="2">
    <source>
        <dbReference type="ARBA" id="ARBA00022679"/>
    </source>
</evidence>
<dbReference type="Pfam" id="PF03734">
    <property type="entry name" value="YkuD"/>
    <property type="match status" value="1"/>
</dbReference>
<dbReference type="InterPro" id="IPR050979">
    <property type="entry name" value="LD-transpeptidase"/>
</dbReference>
<dbReference type="GO" id="GO:0071555">
    <property type="term" value="P:cell wall organization"/>
    <property type="evidence" value="ECO:0007669"/>
    <property type="project" value="UniProtKB-UniRule"/>
</dbReference>
<dbReference type="PANTHER" id="PTHR30582:SF2">
    <property type="entry name" value="L,D-TRANSPEPTIDASE YCIB-RELATED"/>
    <property type="match status" value="1"/>
</dbReference>
<dbReference type="SUPFAM" id="SSF141523">
    <property type="entry name" value="L,D-transpeptidase catalytic domain-like"/>
    <property type="match status" value="1"/>
</dbReference>
<dbReference type="GO" id="GO:0018104">
    <property type="term" value="P:peptidoglycan-protein cross-linking"/>
    <property type="evidence" value="ECO:0007669"/>
    <property type="project" value="TreeGrafter"/>
</dbReference>
<dbReference type="PANTHER" id="PTHR30582">
    <property type="entry name" value="L,D-TRANSPEPTIDASE"/>
    <property type="match status" value="1"/>
</dbReference>
<keyword evidence="6 7" id="KW-0961">Cell wall biogenesis/degradation</keyword>
<evidence type="ECO:0000256" key="4">
    <source>
        <dbReference type="ARBA" id="ARBA00022984"/>
    </source>
</evidence>
<keyword evidence="10" id="KW-1185">Reference proteome</keyword>
<dbReference type="CDD" id="cd13432">
    <property type="entry name" value="LDT_IgD_like_2"/>
    <property type="match status" value="1"/>
</dbReference>
<dbReference type="PROSITE" id="PS52029">
    <property type="entry name" value="LD_TPASE"/>
    <property type="match status" value="1"/>
</dbReference>
<name>A0A9W6PWN4_9ACTN</name>
<dbReference type="InterPro" id="IPR005490">
    <property type="entry name" value="LD_TPept_cat_dom"/>
</dbReference>
<evidence type="ECO:0000313" key="9">
    <source>
        <dbReference type="EMBL" id="GLW64356.1"/>
    </source>
</evidence>
<feature type="active site" description="Nucleophile" evidence="7">
    <location>
        <position position="350"/>
    </location>
</feature>
<protein>
    <recommendedName>
        <fullName evidence="8">L,D-TPase catalytic domain-containing protein</fullName>
    </recommendedName>
</protein>
<dbReference type="GO" id="GO:0016746">
    <property type="term" value="F:acyltransferase activity"/>
    <property type="evidence" value="ECO:0007669"/>
    <property type="project" value="UniProtKB-KW"/>
</dbReference>
<proteinExistence type="predicted"/>
<evidence type="ECO:0000256" key="7">
    <source>
        <dbReference type="PROSITE-ProRule" id="PRU01373"/>
    </source>
</evidence>
<evidence type="ECO:0000256" key="6">
    <source>
        <dbReference type="ARBA" id="ARBA00023316"/>
    </source>
</evidence>